<keyword evidence="10" id="KW-1185">Reference proteome</keyword>
<dbReference type="Gene3D" id="1.25.10.10">
    <property type="entry name" value="Leucine-rich Repeat Variant"/>
    <property type="match status" value="5"/>
</dbReference>
<evidence type="ECO:0000256" key="2">
    <source>
        <dbReference type="ARBA" id="ARBA00022490"/>
    </source>
</evidence>
<dbReference type="Proteomes" id="UP000218811">
    <property type="component" value="Unassembled WGS sequence"/>
</dbReference>
<dbReference type="Pfam" id="PF21040">
    <property type="entry name" value="CEP104-like_TOG"/>
    <property type="match status" value="2"/>
</dbReference>
<dbReference type="OrthoDB" id="205662at2759"/>
<evidence type="ECO:0000313" key="9">
    <source>
        <dbReference type="EMBL" id="PCH38238.1"/>
    </source>
</evidence>
<feature type="domain" description="TOG" evidence="8">
    <location>
        <begin position="279"/>
        <end position="514"/>
    </location>
</feature>
<feature type="compositionally biased region" description="Low complexity" evidence="7">
    <location>
        <begin position="1125"/>
        <end position="1166"/>
    </location>
</feature>
<feature type="compositionally biased region" description="Low complexity" evidence="7">
    <location>
        <begin position="1227"/>
        <end position="1244"/>
    </location>
</feature>
<feature type="compositionally biased region" description="Basic and acidic residues" evidence="7">
    <location>
        <begin position="229"/>
        <end position="254"/>
    </location>
</feature>
<dbReference type="SMART" id="SM01349">
    <property type="entry name" value="TOG"/>
    <property type="match status" value="5"/>
</dbReference>
<feature type="region of interest" description="Disordered" evidence="7">
    <location>
        <begin position="1125"/>
        <end position="1244"/>
    </location>
</feature>
<dbReference type="PROSITE" id="PS50077">
    <property type="entry name" value="HEAT_REPEAT"/>
    <property type="match status" value="1"/>
</dbReference>
<feature type="region of interest" description="Disordered" evidence="7">
    <location>
        <begin position="229"/>
        <end position="276"/>
    </location>
</feature>
<evidence type="ECO:0000256" key="3">
    <source>
        <dbReference type="ARBA" id="ARBA00022737"/>
    </source>
</evidence>
<evidence type="ECO:0000256" key="4">
    <source>
        <dbReference type="ARBA" id="ARBA00023212"/>
    </source>
</evidence>
<dbReference type="GO" id="GO:1990571">
    <property type="term" value="P:meiotic centromere clustering"/>
    <property type="evidence" value="ECO:0007669"/>
    <property type="project" value="UniProtKB-ARBA"/>
</dbReference>
<dbReference type="Pfam" id="PF21041">
    <property type="entry name" value="XMAP215_CLASP_TOG"/>
    <property type="match status" value="3"/>
</dbReference>
<name>A0A2H3JKH4_WOLCO</name>
<feature type="compositionally biased region" description="Low complexity" evidence="7">
    <location>
        <begin position="2030"/>
        <end position="2040"/>
    </location>
</feature>
<dbReference type="GO" id="GO:0000022">
    <property type="term" value="P:mitotic spindle elongation"/>
    <property type="evidence" value="ECO:0007669"/>
    <property type="project" value="UniProtKB-ARBA"/>
</dbReference>
<dbReference type="GO" id="GO:0051315">
    <property type="term" value="P:attachment of mitotic spindle microtubules to kinetochore"/>
    <property type="evidence" value="ECO:0007669"/>
    <property type="project" value="UniProtKB-ARBA"/>
</dbReference>
<dbReference type="FunFam" id="1.25.10.10:FF:000019">
    <property type="entry name" value="Cytoskeleton-associated protein 5"/>
    <property type="match status" value="1"/>
</dbReference>
<dbReference type="InterPro" id="IPR048491">
    <property type="entry name" value="XMAP215_CLASP_TOG"/>
</dbReference>
<dbReference type="FunFam" id="1.25.10.10:FF:000063">
    <property type="entry name" value="Putative cytoskeleton-associated protein 5"/>
    <property type="match status" value="1"/>
</dbReference>
<protein>
    <submittedName>
        <fullName evidence="9">Microtubule associated protein</fullName>
    </submittedName>
</protein>
<dbReference type="GO" id="GO:0099070">
    <property type="term" value="C:static microtubule bundle"/>
    <property type="evidence" value="ECO:0007669"/>
    <property type="project" value="UniProtKB-ARBA"/>
</dbReference>
<dbReference type="PANTHER" id="PTHR12609">
    <property type="entry name" value="MICROTUBULE ASSOCIATED PROTEIN XMAP215"/>
    <property type="match status" value="1"/>
</dbReference>
<feature type="compositionally biased region" description="Low complexity" evidence="7">
    <location>
        <begin position="1177"/>
        <end position="1187"/>
    </location>
</feature>
<dbReference type="InterPro" id="IPR045110">
    <property type="entry name" value="XMAP215"/>
</dbReference>
<accession>A0A2H3JKH4</accession>
<feature type="region of interest" description="Disordered" evidence="7">
    <location>
        <begin position="576"/>
        <end position="629"/>
    </location>
</feature>
<feature type="compositionally biased region" description="Low complexity" evidence="7">
    <location>
        <begin position="2179"/>
        <end position="2188"/>
    </location>
</feature>
<reference evidence="9 10" key="1">
    <citation type="journal article" date="2012" name="Science">
        <title>The Paleozoic origin of enzymatic lignin decomposition reconstructed from 31 fungal genomes.</title>
        <authorList>
            <person name="Floudas D."/>
            <person name="Binder M."/>
            <person name="Riley R."/>
            <person name="Barry K."/>
            <person name="Blanchette R.A."/>
            <person name="Henrissat B."/>
            <person name="Martinez A.T."/>
            <person name="Otillar R."/>
            <person name="Spatafora J.W."/>
            <person name="Yadav J.S."/>
            <person name="Aerts A."/>
            <person name="Benoit I."/>
            <person name="Boyd A."/>
            <person name="Carlson A."/>
            <person name="Copeland A."/>
            <person name="Coutinho P.M."/>
            <person name="de Vries R.P."/>
            <person name="Ferreira P."/>
            <person name="Findley K."/>
            <person name="Foster B."/>
            <person name="Gaskell J."/>
            <person name="Glotzer D."/>
            <person name="Gorecki P."/>
            <person name="Heitman J."/>
            <person name="Hesse C."/>
            <person name="Hori C."/>
            <person name="Igarashi K."/>
            <person name="Jurgens J.A."/>
            <person name="Kallen N."/>
            <person name="Kersten P."/>
            <person name="Kohler A."/>
            <person name="Kuees U."/>
            <person name="Kumar T.K.A."/>
            <person name="Kuo A."/>
            <person name="LaButti K."/>
            <person name="Larrondo L.F."/>
            <person name="Lindquist E."/>
            <person name="Ling A."/>
            <person name="Lombard V."/>
            <person name="Lucas S."/>
            <person name="Lundell T."/>
            <person name="Martin R."/>
            <person name="McLaughlin D.J."/>
            <person name="Morgenstern I."/>
            <person name="Morin E."/>
            <person name="Murat C."/>
            <person name="Nagy L.G."/>
            <person name="Nolan M."/>
            <person name="Ohm R.A."/>
            <person name="Patyshakuliyeva A."/>
            <person name="Rokas A."/>
            <person name="Ruiz-Duenas F.J."/>
            <person name="Sabat G."/>
            <person name="Salamov A."/>
            <person name="Samejima M."/>
            <person name="Schmutz J."/>
            <person name="Slot J.C."/>
            <person name="St John F."/>
            <person name="Stenlid J."/>
            <person name="Sun H."/>
            <person name="Sun S."/>
            <person name="Syed K."/>
            <person name="Tsang A."/>
            <person name="Wiebenga A."/>
            <person name="Young D."/>
            <person name="Pisabarro A."/>
            <person name="Eastwood D.C."/>
            <person name="Martin F."/>
            <person name="Cullen D."/>
            <person name="Grigoriev I.V."/>
            <person name="Hibbett D.S."/>
        </authorList>
    </citation>
    <scope>NUCLEOTIDE SEQUENCE [LARGE SCALE GENOMIC DNA]</scope>
    <source>
        <strain evidence="9 10">MD-104</strain>
    </source>
</reference>
<comment type="subcellular location">
    <subcellularLocation>
        <location evidence="1">Cytoplasm</location>
        <location evidence="1">Cytoskeleton</location>
    </subcellularLocation>
</comment>
<feature type="domain" description="TOG" evidence="8">
    <location>
        <begin position="633"/>
        <end position="866"/>
    </location>
</feature>
<feature type="domain" description="TOG" evidence="8">
    <location>
        <begin position="1281"/>
        <end position="1532"/>
    </location>
</feature>
<dbReference type="GO" id="GO:0046785">
    <property type="term" value="P:microtubule polymerization"/>
    <property type="evidence" value="ECO:0007669"/>
    <property type="project" value="InterPro"/>
</dbReference>
<keyword evidence="4" id="KW-0206">Cytoskeleton</keyword>
<feature type="domain" description="TOG" evidence="8">
    <location>
        <begin position="2"/>
        <end position="236"/>
    </location>
</feature>
<feature type="repeat" description="HEAT" evidence="6">
    <location>
        <begin position="1470"/>
        <end position="1503"/>
    </location>
</feature>
<dbReference type="STRING" id="742152.A0A2H3JKH4"/>
<dbReference type="InterPro" id="IPR021133">
    <property type="entry name" value="HEAT_type_2"/>
</dbReference>
<feature type="region of interest" description="Disordered" evidence="7">
    <location>
        <begin position="1991"/>
        <end position="2056"/>
    </location>
</feature>
<dbReference type="EMBL" id="KB467942">
    <property type="protein sequence ID" value="PCH38238.1"/>
    <property type="molecule type" value="Genomic_DNA"/>
</dbReference>
<dbReference type="GO" id="GO:0061863">
    <property type="term" value="F:microtubule plus end polymerase"/>
    <property type="evidence" value="ECO:0007669"/>
    <property type="project" value="InterPro"/>
</dbReference>
<dbReference type="GO" id="GO:0044732">
    <property type="term" value="C:mitotic spindle pole body"/>
    <property type="evidence" value="ECO:0007669"/>
    <property type="project" value="UniProtKB-ARBA"/>
</dbReference>
<dbReference type="SUPFAM" id="SSF48371">
    <property type="entry name" value="ARM repeat"/>
    <property type="match status" value="2"/>
</dbReference>
<dbReference type="InterPro" id="IPR011989">
    <property type="entry name" value="ARM-like"/>
</dbReference>
<evidence type="ECO:0000256" key="6">
    <source>
        <dbReference type="PROSITE-ProRule" id="PRU00103"/>
    </source>
</evidence>
<dbReference type="GO" id="GO:1990498">
    <property type="term" value="C:mitotic spindle microtubule"/>
    <property type="evidence" value="ECO:0007669"/>
    <property type="project" value="UniProtKB-ARBA"/>
</dbReference>
<keyword evidence="2" id="KW-0963">Cytoplasm</keyword>
<evidence type="ECO:0000256" key="1">
    <source>
        <dbReference type="ARBA" id="ARBA00004245"/>
    </source>
</evidence>
<feature type="region of interest" description="Disordered" evidence="7">
    <location>
        <begin position="1525"/>
        <end position="1671"/>
    </location>
</feature>
<dbReference type="InterPro" id="IPR034085">
    <property type="entry name" value="TOG"/>
</dbReference>
<proteinExistence type="inferred from homology"/>
<dbReference type="GO" id="GO:0051010">
    <property type="term" value="F:microtubule plus-end binding"/>
    <property type="evidence" value="ECO:0007669"/>
    <property type="project" value="InterPro"/>
</dbReference>
<feature type="region of interest" description="Disordered" evidence="7">
    <location>
        <begin position="510"/>
        <end position="564"/>
    </location>
</feature>
<feature type="compositionally biased region" description="Acidic residues" evidence="7">
    <location>
        <begin position="260"/>
        <end position="274"/>
    </location>
</feature>
<feature type="compositionally biased region" description="Polar residues" evidence="7">
    <location>
        <begin position="2202"/>
        <end position="2218"/>
    </location>
</feature>
<evidence type="ECO:0000313" key="10">
    <source>
        <dbReference type="Proteomes" id="UP000218811"/>
    </source>
</evidence>
<evidence type="ECO:0000256" key="7">
    <source>
        <dbReference type="SAM" id="MobiDB-lite"/>
    </source>
</evidence>
<dbReference type="GO" id="GO:0005881">
    <property type="term" value="C:cytoplasmic microtubule"/>
    <property type="evidence" value="ECO:0007669"/>
    <property type="project" value="UniProtKB-ARBA"/>
</dbReference>
<feature type="compositionally biased region" description="Polar residues" evidence="7">
    <location>
        <begin position="1534"/>
        <end position="1543"/>
    </location>
</feature>
<feature type="domain" description="TOG" evidence="8">
    <location>
        <begin position="895"/>
        <end position="1130"/>
    </location>
</feature>
<comment type="similarity">
    <text evidence="5">Belongs to the TOG/XMAP215 family.</text>
</comment>
<organism evidence="9 10">
    <name type="scientific">Wolfiporia cocos (strain MD-104)</name>
    <name type="common">Brown rot fungus</name>
    <dbReference type="NCBI Taxonomy" id="742152"/>
    <lineage>
        <taxon>Eukaryota</taxon>
        <taxon>Fungi</taxon>
        <taxon>Dikarya</taxon>
        <taxon>Basidiomycota</taxon>
        <taxon>Agaricomycotina</taxon>
        <taxon>Agaricomycetes</taxon>
        <taxon>Polyporales</taxon>
        <taxon>Phaeolaceae</taxon>
        <taxon>Wolfiporia</taxon>
    </lineage>
</organism>
<feature type="compositionally biased region" description="Polar residues" evidence="7">
    <location>
        <begin position="2146"/>
        <end position="2155"/>
    </location>
</feature>
<evidence type="ECO:0000259" key="8">
    <source>
        <dbReference type="SMART" id="SM01349"/>
    </source>
</evidence>
<sequence>MDGSPPQEEDFNAIPILDRLSHKNWKARVSAYETLVKTFQTTASDSDPAFKPYLNNPDLLKKAVVDSNAVAQEKGVECVVTFVKFAGENAARTREVVVPALVDKCFGSARAGTKAQAIELALQYVEVENSGAGVVEDVLPGLAAKQPKVVAGCVTALKEITRAFGTSVTPPAPVLKALPKIFAHTDKTVRSEGTQLTHALYQYIGAGIETWLADLKPVQVKELKEAFTEMEKEGKGRGSMKPERMTRAAAREAEANAAAGDDDDGGALQEEDAPPDPRMFAEEADIVPKLPSGFQAGLGSSKWKERKEVLDALLALVNATPRIKDAAELGDIAKALATCVHKDANINCVIVAANCVEGLAKGIMGAFGRYRESVVPPMLERLKERKATVTDAIGAALDAVFTTTTLPDILSEILPALQSKNPQVKEGTLKFLARCLSTATTPVPPPQIKSLSESLAALLEDSFEGARNEAAVCLGTLMKMVGERPLTALMDGLADVRKAKVRDAFDKATVKAKAGAGGPSKPPPPAAKEPPKKAPVATKKPEAPKPPSPPTEELLDDSLSAPASKPLKKLPARLLAKKSPAADTASPSAGPAAAPPSVAAPPKKLPPAVATAASSKPSKGAAPPAPGALDTFKFKHTPEDAEALAAEVIPANFFTDLSDSNWKTRLAALEDMTGWVEGAAAGLDAEVVVRFLGKKGWNEKNFQVSTKLYGILSILAEHCPTFGRSSVALCIAHLTEKLGDMKLKKPAGETLLLFAEKTSLQFVLGHAYEPLSKQKAPKVLADSLTWIEQALTEFGIAGLSLRSIIEFLKTALKNSNAAVRTSATKTLVTVKLFAGSSIKDLLEDLNPQLLNTIFSEFDKVEGNAPPGPTRTSADVAQSSVNTTSKAAAGGDPLDDLFPRVELDGLLKGTTILADAKSDAWKTKKEALETLQAILDQGPNKRLKPTMGEIGQVLKARVTDTNKAVQTLALDLVSRVATGMGKPFEKHTRLFALPVATVLSDQKAPIRAAALQTLTSIASACEGVDSMVSGLTTALESSNPLQRASLLSWLADWFKEHEPAPGLDLNSWVGPVLACLDDRSGDVRKGAQALLPILVSSAGYDYVMQQTSSMKPASRATATPLIQAARAAAPAHATPAPAAPASSGPPASAAKTPAPKVAVAKSVRASTPPQEDLPPAEPVKAAVAPKVAGVRRRLPQGTIPRPESRSESTLEASTSRLPGKPTVGLKRPSAPIAAPARAPVSPPAASTLPFMSSSIDAKKARIAKDAQKWINEAGPTRKDLAELLQHQMEPHAAKDLISLLFSHDHNAVNDYVSGLTVLHEFYTSVQAGEERPGYALEDLQTICLANSDLALKYVSLKIHEPQSNLVQKCLDVAEAVVAFFQDIEYQLSDAEALCFIPTMIFKLGDAREPVRARVAQLVSSLPKVYAYSRVFQLLLEYGLKSKVAKARQGTLDELGGLLKRFGVGACEPGKAFPVVASMISDKDPQVRKSALAVLSEGYTLIGEKIWSHVGQLSPKDKTQLEERLRRVPGAVSSGKADSTPTSTPAARISTAVPRSGSPALQPASRIGQRAGSPSLAPASRLARPVSPSHTVRSASPAPSHAGQPASPARALKPSGASQLPGPSSPTGIARPKSLLQSRLGPPRSRLSDIQQSHPAPIAPPEEIVRSDTIVPRHMNGNGRVSEYIAEEPEELNAPRASGDITVVISSILSNDPTRSVDALKKIQKVLEIGPDAGPSSPAYQELAEHTEGLVETITLQMAHVFERPEDITVHENFRLAKHLIQTLNAFCDHVFLAESLTVDILTSLLEELTLRLLQTDISPDNRVKDLSRFINMIILRLFATGRRMSIFRALFALLLQMVKPFPSNGTSSDSQEAKVAELVLKCIWKLARNIPQDLEKQVLDPVELFPAVEQFLQTVPPNEWRARATNKVPCGDMPLRTIKVIIQHVVAHYGDEVYDLLSASFDDPSATIVYPYVYRILNSSARTAAEVPVRSNGLIREESTRHSSPSMSRPISPQGTSSSVTSDHRPRSESSHSVSHSVSSGNGNGHGNGTAAEEPDPDDQLNVIIQHISSETTGAMHKEGITELHHYLKAYPHKKAKVDKILESTGTAFRKYITRALASRAAEDEERTVAVADTLSKLESNGRERTMTSQSYSSDYSARDFSMTAPASPTRGEYSPRSPPRSSLSELPEAQQERLSRLHNIFQYRSSTASTGSTHSRSTLAFPRGPSS</sequence>
<feature type="compositionally biased region" description="Polar residues" evidence="7">
    <location>
        <begin position="1614"/>
        <end position="1625"/>
    </location>
</feature>
<feature type="compositionally biased region" description="Low complexity" evidence="7">
    <location>
        <begin position="576"/>
        <end position="622"/>
    </location>
</feature>
<evidence type="ECO:0000256" key="5">
    <source>
        <dbReference type="ARBA" id="ARBA00025722"/>
    </source>
</evidence>
<dbReference type="OMA" id="NWKERKE"/>
<gene>
    <name evidence="9" type="ORF">WOLCODRAFT_130778</name>
</gene>
<dbReference type="InterPro" id="IPR016024">
    <property type="entry name" value="ARM-type_fold"/>
</dbReference>
<feature type="compositionally biased region" description="Polar residues" evidence="7">
    <location>
        <begin position="2001"/>
        <end position="2020"/>
    </location>
</feature>
<dbReference type="GO" id="GO:0030951">
    <property type="term" value="P:establishment or maintenance of microtubule cytoskeleton polarity"/>
    <property type="evidence" value="ECO:0007669"/>
    <property type="project" value="InterPro"/>
</dbReference>
<feature type="region of interest" description="Disordered" evidence="7">
    <location>
        <begin position="2139"/>
        <end position="2227"/>
    </location>
</feature>
<dbReference type="FunFam" id="1.25.10.10:FF:000068">
    <property type="entry name" value="cytoskeleton-associated protein 5 isoform X1"/>
    <property type="match status" value="1"/>
</dbReference>
<keyword evidence="3" id="KW-0677">Repeat</keyword>